<dbReference type="SUPFAM" id="SSF48452">
    <property type="entry name" value="TPR-like"/>
    <property type="match status" value="2"/>
</dbReference>
<keyword evidence="5" id="KW-0175">Coiled coil</keyword>
<evidence type="ECO:0000256" key="2">
    <source>
        <dbReference type="ARBA" id="ARBA00023015"/>
    </source>
</evidence>
<dbReference type="InterPro" id="IPR027417">
    <property type="entry name" value="P-loop_NTPase"/>
</dbReference>
<proteinExistence type="inferred from homology"/>
<evidence type="ECO:0000256" key="4">
    <source>
        <dbReference type="ARBA" id="ARBA00023163"/>
    </source>
</evidence>
<dbReference type="Pfam" id="PF00486">
    <property type="entry name" value="Trans_reg_C"/>
    <property type="match status" value="1"/>
</dbReference>
<dbReference type="GO" id="GO:0000160">
    <property type="term" value="P:phosphorelay signal transduction system"/>
    <property type="evidence" value="ECO:0007669"/>
    <property type="project" value="InterPro"/>
</dbReference>
<dbReference type="InterPro" id="IPR001867">
    <property type="entry name" value="OmpR/PhoB-type_DNA-bd"/>
</dbReference>
<keyword evidence="3" id="KW-0238">DNA-binding</keyword>
<feature type="domain" description="Bacterial transcriptional activator" evidence="6">
    <location>
        <begin position="893"/>
        <end position="1029"/>
    </location>
</feature>
<protein>
    <submittedName>
        <fullName evidence="7">Winged helix-turn-helix domain-containing protein</fullName>
    </submittedName>
</protein>
<comment type="caution">
    <text evidence="7">The sequence shown here is derived from an EMBL/GenBank/DDBJ whole genome shotgun (WGS) entry which is preliminary data.</text>
</comment>
<dbReference type="InterPro" id="IPR041617">
    <property type="entry name" value="TPR_MalT"/>
</dbReference>
<keyword evidence="8" id="KW-1185">Reference proteome</keyword>
<dbReference type="EMBL" id="JAPDIA010000007">
    <property type="protein sequence ID" value="MDG0811292.1"/>
    <property type="molecule type" value="Genomic_DNA"/>
</dbReference>
<evidence type="ECO:0000256" key="1">
    <source>
        <dbReference type="ARBA" id="ARBA00005820"/>
    </source>
</evidence>
<evidence type="ECO:0000259" key="6">
    <source>
        <dbReference type="SMART" id="SM01043"/>
    </source>
</evidence>
<dbReference type="InterPro" id="IPR005158">
    <property type="entry name" value="BTAD"/>
</dbReference>
<dbReference type="SMART" id="SM01043">
    <property type="entry name" value="BTAD"/>
    <property type="match status" value="1"/>
</dbReference>
<dbReference type="Gene3D" id="1.10.10.10">
    <property type="entry name" value="Winged helix-like DNA-binding domain superfamily/Winged helix DNA-binding domain"/>
    <property type="match status" value="1"/>
</dbReference>
<organism evidence="7 8">
    <name type="scientific">Cohnella rhizosphaerae</name>
    <dbReference type="NCBI Taxonomy" id="1457232"/>
    <lineage>
        <taxon>Bacteria</taxon>
        <taxon>Bacillati</taxon>
        <taxon>Bacillota</taxon>
        <taxon>Bacilli</taxon>
        <taxon>Bacillales</taxon>
        <taxon>Paenibacillaceae</taxon>
        <taxon>Cohnella</taxon>
    </lineage>
</organism>
<dbReference type="Pfam" id="PF17874">
    <property type="entry name" value="TPR_MalT"/>
    <property type="match status" value="1"/>
</dbReference>
<dbReference type="PANTHER" id="PTHR35807">
    <property type="entry name" value="TRANSCRIPTIONAL REGULATOR REDD-RELATED"/>
    <property type="match status" value="1"/>
</dbReference>
<evidence type="ECO:0000256" key="5">
    <source>
        <dbReference type="SAM" id="Coils"/>
    </source>
</evidence>
<dbReference type="Proteomes" id="UP001153404">
    <property type="component" value="Unassembled WGS sequence"/>
</dbReference>
<dbReference type="PANTHER" id="PTHR35807:SF2">
    <property type="entry name" value="TRANSCRIPTIONAL ACTIVATOR DOMAIN"/>
    <property type="match status" value="1"/>
</dbReference>
<sequence length="1031" mass="117301">MIVQTKLYIPQVRSALVSRPRLIRKLDGGLSAKLTLVAASAGYGKTTALSEWARQSGIPVAWVSLDKQDDAWIPFWSCVAASIQAVVPGFAEAVGPLLNEGPSATSASPDPAVSAMLNELHRHPGELAIVLDDYHLIEHADIQKSLSYWLERLPPRVHLYIASRTELAIPTARLLARGEMRRITAQDLRFDPQEGLSFFRDTTDLPLSGEQVEALYDQTEGWISGLQLAALTLKSSGDIAGTIRQFGGQQHRISDYLFQEVFRDLPEALRAFLLRTSILSRMNDSLCRAVTGMPDCQPYLEQLEQSNLFTIPLDDDRHWYRYHHLMSDFLQRQLARTAPELETQAHIQAAQWLASRGFEEEAAEHYLAGRQYDDVVFLIEKNLLELLHKKAEKVSGWVLQLPESALAKRPMAEMLYLSLLIGTRQWEAALDKIEQAKIRYEAMRERMDEAEWKRLMGNIYFLCAAAGYFQKDLERVSMYFRLAEQVAPEGSLFASMGDNKYYGYDEFDDPMSYINDYRAAASFLGEWLQRLENGMSHPSAAILHATCSGVWYEWNRLEEAEAMLDRALKAQVGKINPRSLLQIYFYASRIQQALGRSTCANELLEELKLRIESPDYERFLRKIEAEQASLAVRQGNWEAASAWLERCGMNAADDVSLNGAAEQMTFAFVLGACGRHEEALSLAERLQRLFWKEDRLRNRIRMAILQSVTLHRAGRAEASLRMLELALRLAQPEGFIRSFADEGAVMAEMLTAYVERYAPSHSGPAPSEPLVYAKGLLRALTIPQAQTQRPERIEVRCFGHFRTYSGRAGANQLQWRTSKTMELMAYLVHHRGEAIDKYQIVEALWSHVDAKRAIAQLNTTVHYLRKQLLAIGYDGMVHYAKGQYRLDMNRLDCDYDRWRQLLSAGVPAAIERVKAYEQSLGDFYRTGYLADSAYAWAEQARGRLEEEYVGMLLQIHDVYVHERDFPAAIAVLKRALACDPFNESLHTKLIRVYMLAEDRVAAKKQYDFLHSLLRAEFGIEPSEAAKQWLKV</sequence>
<dbReference type="RefSeq" id="WP_277533815.1">
    <property type="nucleotide sequence ID" value="NZ_JAPDIA010000007.1"/>
</dbReference>
<dbReference type="InterPro" id="IPR036388">
    <property type="entry name" value="WH-like_DNA-bd_sf"/>
</dbReference>
<dbReference type="SUPFAM" id="SSF52540">
    <property type="entry name" value="P-loop containing nucleoside triphosphate hydrolases"/>
    <property type="match status" value="1"/>
</dbReference>
<dbReference type="SUPFAM" id="SSF46894">
    <property type="entry name" value="C-terminal effector domain of the bipartite response regulators"/>
    <property type="match status" value="1"/>
</dbReference>
<dbReference type="Pfam" id="PF25873">
    <property type="entry name" value="WHD_MalT"/>
    <property type="match status" value="1"/>
</dbReference>
<dbReference type="Pfam" id="PF03704">
    <property type="entry name" value="BTAD"/>
    <property type="match status" value="1"/>
</dbReference>
<name>A0A9X4KUT2_9BACL</name>
<comment type="similarity">
    <text evidence="1">Belongs to the AfsR/DnrI/RedD regulatory family.</text>
</comment>
<dbReference type="InterPro" id="IPR059106">
    <property type="entry name" value="WHD_MalT"/>
</dbReference>
<evidence type="ECO:0000313" key="8">
    <source>
        <dbReference type="Proteomes" id="UP001153404"/>
    </source>
</evidence>
<dbReference type="AlphaFoldDB" id="A0A9X4KUT2"/>
<gene>
    <name evidence="7" type="ORF">OMP40_19395</name>
</gene>
<evidence type="ECO:0000313" key="7">
    <source>
        <dbReference type="EMBL" id="MDG0811292.1"/>
    </source>
</evidence>
<keyword evidence="2" id="KW-0805">Transcription regulation</keyword>
<accession>A0A9X4KUT2</accession>
<dbReference type="GO" id="GO:0003677">
    <property type="term" value="F:DNA binding"/>
    <property type="evidence" value="ECO:0007669"/>
    <property type="project" value="UniProtKB-KW"/>
</dbReference>
<reference evidence="7" key="1">
    <citation type="submission" date="2022-10" db="EMBL/GenBank/DDBJ databases">
        <title>Comparative genomic analysis of Cohnella hashimotonis sp. nov., isolated from the International Space Station.</title>
        <authorList>
            <person name="Simpson A."/>
            <person name="Venkateswaran K."/>
        </authorList>
    </citation>
    <scope>NUCLEOTIDE SEQUENCE</scope>
    <source>
        <strain evidence="7">DSM 28161</strain>
    </source>
</reference>
<dbReference type="InterPro" id="IPR016032">
    <property type="entry name" value="Sig_transdc_resp-reg_C-effctor"/>
</dbReference>
<evidence type="ECO:0000256" key="3">
    <source>
        <dbReference type="ARBA" id="ARBA00023125"/>
    </source>
</evidence>
<dbReference type="GO" id="GO:0006355">
    <property type="term" value="P:regulation of DNA-templated transcription"/>
    <property type="evidence" value="ECO:0007669"/>
    <property type="project" value="InterPro"/>
</dbReference>
<keyword evidence="4" id="KW-0804">Transcription</keyword>
<feature type="coiled-coil region" evidence="5">
    <location>
        <begin position="426"/>
        <end position="453"/>
    </location>
</feature>
<dbReference type="Gene3D" id="1.25.40.10">
    <property type="entry name" value="Tetratricopeptide repeat domain"/>
    <property type="match status" value="2"/>
</dbReference>
<dbReference type="InterPro" id="IPR011990">
    <property type="entry name" value="TPR-like_helical_dom_sf"/>
</dbReference>
<dbReference type="InterPro" id="IPR051677">
    <property type="entry name" value="AfsR-DnrI-RedD_regulator"/>
</dbReference>